<gene>
    <name evidence="3" type="ORF">RRG08_059921</name>
</gene>
<dbReference type="InterPro" id="IPR007956">
    <property type="entry name" value="Malonyl_CoA_deC_C"/>
</dbReference>
<evidence type="ECO:0000313" key="4">
    <source>
        <dbReference type="Proteomes" id="UP001283361"/>
    </source>
</evidence>
<dbReference type="Proteomes" id="UP001283361">
    <property type="component" value="Unassembled WGS sequence"/>
</dbReference>
<evidence type="ECO:0000313" key="3">
    <source>
        <dbReference type="EMBL" id="KAK3734743.1"/>
    </source>
</evidence>
<dbReference type="GO" id="GO:2001294">
    <property type="term" value="P:malonyl-CoA catabolic process"/>
    <property type="evidence" value="ECO:0007669"/>
    <property type="project" value="TreeGrafter"/>
</dbReference>
<dbReference type="AlphaFoldDB" id="A0AAE1CTD1"/>
<dbReference type="InterPro" id="IPR038351">
    <property type="entry name" value="MCD_N_sf"/>
</dbReference>
<keyword evidence="4" id="KW-1185">Reference proteome</keyword>
<dbReference type="Pfam" id="PF17408">
    <property type="entry name" value="MCD_N"/>
    <property type="match status" value="1"/>
</dbReference>
<feature type="domain" description="Malonyl-CoA decarboxylase N-terminal" evidence="2">
    <location>
        <begin position="113"/>
        <end position="182"/>
    </location>
</feature>
<dbReference type="PANTHER" id="PTHR28641:SF1">
    <property type="entry name" value="MALONYL-COA DECARBOXYLASE, MITOCHONDRIAL"/>
    <property type="match status" value="1"/>
</dbReference>
<protein>
    <recommendedName>
        <fullName evidence="5">Malonyl-CoA decarboxylase</fullName>
    </recommendedName>
</protein>
<dbReference type="GO" id="GO:0050080">
    <property type="term" value="F:malonyl-CoA decarboxylase activity"/>
    <property type="evidence" value="ECO:0007669"/>
    <property type="project" value="InterPro"/>
</dbReference>
<dbReference type="InterPro" id="IPR038917">
    <property type="entry name" value="Malonyl_CoA_deC"/>
</dbReference>
<dbReference type="EMBL" id="JAWDGP010006836">
    <property type="protein sequence ID" value="KAK3734743.1"/>
    <property type="molecule type" value="Genomic_DNA"/>
</dbReference>
<accession>A0AAE1CTD1</accession>
<comment type="caution">
    <text evidence="3">The sequence shown here is derived from an EMBL/GenBank/DDBJ whole genome shotgun (WGS) entry which is preliminary data.</text>
</comment>
<dbReference type="GO" id="GO:0006085">
    <property type="term" value="P:acetyl-CoA biosynthetic process"/>
    <property type="evidence" value="ECO:0007669"/>
    <property type="project" value="TreeGrafter"/>
</dbReference>
<reference evidence="3" key="1">
    <citation type="journal article" date="2023" name="G3 (Bethesda)">
        <title>A reference genome for the long-term kleptoplast-retaining sea slug Elysia crispata morphotype clarki.</title>
        <authorList>
            <person name="Eastman K.E."/>
            <person name="Pendleton A.L."/>
            <person name="Shaikh M.A."/>
            <person name="Suttiyut T."/>
            <person name="Ogas R."/>
            <person name="Tomko P."/>
            <person name="Gavelis G."/>
            <person name="Widhalm J.R."/>
            <person name="Wisecaver J.H."/>
        </authorList>
    </citation>
    <scope>NUCLEOTIDE SEQUENCE</scope>
    <source>
        <strain evidence="3">ECLA1</strain>
    </source>
</reference>
<sequence>MYILSNARLFQTHFSLHGTRPTWTESKTQGAEKMAGEDDFKDFLRIIFADLDSNLLASEARCEKFINFYGVLAPDKRGPFLCELAETYGFDTKKSQALAAESAKGDNDAALLGIADKLRVSLQPCYRMLFTLIVRVNGGLQFLVNLRADVLGLTRQRSNTDLQAALFQELNVCLRELLTQWFTPGFLDVQRITWDSPCALVQQVCKFEAVHPVASWQDIKRRVGSNRRCFVFTHRSMAGVPVVVLHVGLAPEISSSLHSLLEKPSLCESECDAKGADLAREENEDPSNIHAAVFYSITSTQKGLQAIEMGKHLIKAAVTRLLEEFPDMDQFSSLSPVPGFRDWLLSTIKQKISSGSDPVSPLLRVEEVAALASFKKSGQATPLDTLADLVTSHDWCRSQTLREIMKPILLHLCAHYLYKEKRRNFALNPVANFHLGNGAELWRINFLADTSQQGLDQACSLMVNYRYFLQRKDTNCQNYQQRQQIAASQSVLELLK</sequence>
<evidence type="ECO:0000259" key="1">
    <source>
        <dbReference type="Pfam" id="PF05292"/>
    </source>
</evidence>
<dbReference type="GO" id="GO:0005782">
    <property type="term" value="C:peroxisomal matrix"/>
    <property type="evidence" value="ECO:0007669"/>
    <property type="project" value="TreeGrafter"/>
</dbReference>
<dbReference type="GO" id="GO:0006633">
    <property type="term" value="P:fatty acid biosynthetic process"/>
    <property type="evidence" value="ECO:0007669"/>
    <property type="project" value="InterPro"/>
</dbReference>
<dbReference type="Gene3D" id="3.40.630.150">
    <property type="entry name" value="Malonyl-CoA decarboxylase, catalytic domain"/>
    <property type="match status" value="1"/>
</dbReference>
<dbReference type="InterPro" id="IPR042303">
    <property type="entry name" value="Malonyl_CoA_deC_C_sf"/>
</dbReference>
<dbReference type="PANTHER" id="PTHR28641">
    <property type="match status" value="1"/>
</dbReference>
<name>A0AAE1CTD1_9GAST</name>
<dbReference type="FunFam" id="3.40.630.150:FF:000001">
    <property type="entry name" value="Malonyl-CoA decarboxylase, mitochondrial"/>
    <property type="match status" value="1"/>
</dbReference>
<dbReference type="GO" id="GO:0005759">
    <property type="term" value="C:mitochondrial matrix"/>
    <property type="evidence" value="ECO:0007669"/>
    <property type="project" value="TreeGrafter"/>
</dbReference>
<proteinExistence type="predicted"/>
<evidence type="ECO:0008006" key="5">
    <source>
        <dbReference type="Google" id="ProtNLM"/>
    </source>
</evidence>
<dbReference type="Gene3D" id="1.20.140.90">
    <property type="entry name" value="Malonyl-CoA decarboxylase, oligemerization domain"/>
    <property type="match status" value="1"/>
</dbReference>
<dbReference type="Pfam" id="PF05292">
    <property type="entry name" value="MCD"/>
    <property type="match status" value="1"/>
</dbReference>
<evidence type="ECO:0000259" key="2">
    <source>
        <dbReference type="Pfam" id="PF17408"/>
    </source>
</evidence>
<dbReference type="InterPro" id="IPR035372">
    <property type="entry name" value="MCD_N"/>
</dbReference>
<organism evidence="3 4">
    <name type="scientific">Elysia crispata</name>
    <name type="common">lettuce slug</name>
    <dbReference type="NCBI Taxonomy" id="231223"/>
    <lineage>
        <taxon>Eukaryota</taxon>
        <taxon>Metazoa</taxon>
        <taxon>Spiralia</taxon>
        <taxon>Lophotrochozoa</taxon>
        <taxon>Mollusca</taxon>
        <taxon>Gastropoda</taxon>
        <taxon>Heterobranchia</taxon>
        <taxon>Euthyneura</taxon>
        <taxon>Panpulmonata</taxon>
        <taxon>Sacoglossa</taxon>
        <taxon>Placobranchoidea</taxon>
        <taxon>Plakobranchidae</taxon>
        <taxon>Elysia</taxon>
    </lineage>
</organism>
<feature type="domain" description="Malonyl-CoA decarboxylase C-terminal" evidence="1">
    <location>
        <begin position="185"/>
        <end position="467"/>
    </location>
</feature>